<evidence type="ECO:0000313" key="6">
    <source>
        <dbReference type="EMBL" id="RKP12436.1"/>
    </source>
</evidence>
<dbReference type="PANTHER" id="PTHR46644:SF2">
    <property type="entry name" value="DNA REPAIR PROTEIN XRCC2"/>
    <property type="match status" value="1"/>
</dbReference>
<feature type="region of interest" description="Disordered" evidence="5">
    <location>
        <begin position="389"/>
        <end position="412"/>
    </location>
</feature>
<dbReference type="Pfam" id="PF13481">
    <property type="entry name" value="AAA_25"/>
    <property type="match status" value="1"/>
</dbReference>
<dbReference type="EMBL" id="KZ988333">
    <property type="protein sequence ID" value="RKP12436.1"/>
    <property type="molecule type" value="Genomic_DNA"/>
</dbReference>
<comment type="function">
    <text evidence="1">Ornithine decarboxylase (ODC) antizyme protein that negatively regulates ODC activity and intracellular polyamine biosynthesis in response to increased intracellular polyamine levels. Binds to ODC monomers, inhibiting the assembly of the functional ODC homodimer, and targets the monomers for ubiquitin-independent proteolytic destruction by the 26S proteasome.</text>
</comment>
<dbReference type="SUPFAM" id="SSF55729">
    <property type="entry name" value="Acyl-CoA N-acyltransferases (Nat)"/>
    <property type="match status" value="1"/>
</dbReference>
<dbReference type="InterPro" id="IPR016181">
    <property type="entry name" value="Acyl_CoA_acyltransferase"/>
</dbReference>
<dbReference type="SUPFAM" id="SSF52540">
    <property type="entry name" value="P-loop containing nucleoside triphosphate hydrolases"/>
    <property type="match status" value="1"/>
</dbReference>
<comment type="similarity">
    <text evidence="2">Belongs to the ODC antizyme family.</text>
</comment>
<dbReference type="InterPro" id="IPR002993">
    <property type="entry name" value="ODC_AZ"/>
</dbReference>
<keyword evidence="4" id="KW-0688">Ribosomal frameshifting</keyword>
<dbReference type="GO" id="GO:0005657">
    <property type="term" value="C:replication fork"/>
    <property type="evidence" value="ECO:0007669"/>
    <property type="project" value="InterPro"/>
</dbReference>
<evidence type="ECO:0000256" key="5">
    <source>
        <dbReference type="SAM" id="MobiDB-lite"/>
    </source>
</evidence>
<dbReference type="GO" id="GO:0075523">
    <property type="term" value="P:viral translational frameshifting"/>
    <property type="evidence" value="ECO:0007669"/>
    <property type="project" value="UniProtKB-KW"/>
</dbReference>
<protein>
    <submittedName>
        <fullName evidence="6">Uncharacterized protein</fullName>
    </submittedName>
</protein>
<comment type="subunit">
    <text evidence="3">Interacts with ODC and thereby sterically blocks ODC homodimerization.</text>
</comment>
<dbReference type="GO" id="GO:0008073">
    <property type="term" value="F:ornithine decarboxylase inhibitor activity"/>
    <property type="evidence" value="ECO:0007669"/>
    <property type="project" value="InterPro"/>
</dbReference>
<evidence type="ECO:0000256" key="3">
    <source>
        <dbReference type="ARBA" id="ARBA00011486"/>
    </source>
</evidence>
<dbReference type="InterPro" id="IPR038581">
    <property type="entry name" value="ODC_AZ_sf"/>
</dbReference>
<feature type="compositionally biased region" description="Low complexity" evidence="5">
    <location>
        <begin position="400"/>
        <end position="412"/>
    </location>
</feature>
<name>A0A4P9Y0V0_9FUNG</name>
<dbReference type="Gene3D" id="3.40.630.60">
    <property type="match status" value="1"/>
</dbReference>
<dbReference type="Gene3D" id="3.40.50.300">
    <property type="entry name" value="P-loop containing nucleotide triphosphate hydrolases"/>
    <property type="match status" value="1"/>
</dbReference>
<dbReference type="PANTHER" id="PTHR46644">
    <property type="entry name" value="DNA REPAIR PROTEIN XRCC2"/>
    <property type="match status" value="1"/>
</dbReference>
<reference evidence="7" key="1">
    <citation type="journal article" date="2018" name="Nat. Microbiol.">
        <title>Leveraging single-cell genomics to expand the fungal tree of life.</title>
        <authorList>
            <person name="Ahrendt S.R."/>
            <person name="Quandt C.A."/>
            <person name="Ciobanu D."/>
            <person name="Clum A."/>
            <person name="Salamov A."/>
            <person name="Andreopoulos B."/>
            <person name="Cheng J.F."/>
            <person name="Woyke T."/>
            <person name="Pelin A."/>
            <person name="Henrissat B."/>
            <person name="Reynolds N.K."/>
            <person name="Benny G.L."/>
            <person name="Smith M.E."/>
            <person name="James T.Y."/>
            <person name="Grigoriev I.V."/>
        </authorList>
    </citation>
    <scope>NUCLEOTIDE SEQUENCE [LARGE SCALE GENOMIC DNA]</scope>
</reference>
<dbReference type="OrthoDB" id="5959761at2759"/>
<dbReference type="Proteomes" id="UP000267251">
    <property type="component" value="Unassembled WGS sequence"/>
</dbReference>
<evidence type="ECO:0000313" key="7">
    <source>
        <dbReference type="Proteomes" id="UP000267251"/>
    </source>
</evidence>
<dbReference type="InterPro" id="IPR027417">
    <property type="entry name" value="P-loop_NTPase"/>
</dbReference>
<proteinExistence type="inferred from homology"/>
<evidence type="ECO:0000256" key="1">
    <source>
        <dbReference type="ARBA" id="ARBA00002307"/>
    </source>
</evidence>
<evidence type="ECO:0000256" key="2">
    <source>
        <dbReference type="ARBA" id="ARBA00008796"/>
    </source>
</evidence>
<sequence length="547" mass="59585">MLLSRTSSPARPSSSVNTFNASSAGLEYAKRPRSLPGAGGRATITPVLQKPGGVFDLANQVLLGPASKNGDAPAPTSVDALVSVTSYSKATGESCIWDAFILNDCLYLSPPSYQAWAEHEFSSCVVALLELAEEVLECSEVTIVLGRHRADLDSLARAFMYTGFQVVSPVCLGHNSTQYLLLGSKLGESGLQWFGRLRAKHAYYGTTHLPGLDELIRHCRPAQPELRPGDCLSLYGRGGVGKTALLYYFALTTTLPPTWSPGRGKETVHLGGRGLPVVWIDLEGSFQVHRMTSLIRHHYDRCTSLAPHSTHPSSQDPPPSVNLNDLLQLTLDRLLVFRPTSPHQLLTLLSTTLPSILLTLPKPPALLFLDPINIYDSIDAALSAASDGARDPMGLGKKASSSSSSSATIRRAASSSSPISPIHRSLAQAYRLLVRQWSPLLIHTLRWPFPEWEEYPQTGASSSFMGDSRSWKECMPSWLQGIDTIRLWLSPHPPPALPSPSPTLDHPLHPPRLIQVRGKGSTRRDCPKMTFEIAEDGLFDLTSTLLL</sequence>
<dbReference type="GO" id="GO:0000724">
    <property type="term" value="P:double-strand break repair via homologous recombination"/>
    <property type="evidence" value="ECO:0007669"/>
    <property type="project" value="InterPro"/>
</dbReference>
<dbReference type="GO" id="GO:0033063">
    <property type="term" value="C:Rad51B-Rad51C-Rad51D-XRCC2 complex"/>
    <property type="evidence" value="ECO:0007669"/>
    <property type="project" value="InterPro"/>
</dbReference>
<keyword evidence="7" id="KW-1185">Reference proteome</keyword>
<dbReference type="Pfam" id="PF02100">
    <property type="entry name" value="ODC_AZ"/>
    <property type="match status" value="1"/>
</dbReference>
<gene>
    <name evidence="6" type="ORF">BJ684DRAFT_21027</name>
</gene>
<dbReference type="InterPro" id="IPR030547">
    <property type="entry name" value="XRCC2"/>
</dbReference>
<evidence type="ECO:0000256" key="4">
    <source>
        <dbReference type="ARBA" id="ARBA00022758"/>
    </source>
</evidence>
<organism evidence="6 7">
    <name type="scientific">Piptocephalis cylindrospora</name>
    <dbReference type="NCBI Taxonomy" id="1907219"/>
    <lineage>
        <taxon>Eukaryota</taxon>
        <taxon>Fungi</taxon>
        <taxon>Fungi incertae sedis</taxon>
        <taxon>Zoopagomycota</taxon>
        <taxon>Zoopagomycotina</taxon>
        <taxon>Zoopagomycetes</taxon>
        <taxon>Zoopagales</taxon>
        <taxon>Piptocephalidaceae</taxon>
        <taxon>Piptocephalis</taxon>
    </lineage>
</organism>
<dbReference type="AlphaFoldDB" id="A0A4P9Y0V0"/>
<accession>A0A4P9Y0V0</accession>